<organism evidence="7 8">
    <name type="scientific">Lasius niger</name>
    <name type="common">Black garden ant</name>
    <dbReference type="NCBI Taxonomy" id="67767"/>
    <lineage>
        <taxon>Eukaryota</taxon>
        <taxon>Metazoa</taxon>
        <taxon>Ecdysozoa</taxon>
        <taxon>Arthropoda</taxon>
        <taxon>Hexapoda</taxon>
        <taxon>Insecta</taxon>
        <taxon>Pterygota</taxon>
        <taxon>Neoptera</taxon>
        <taxon>Endopterygota</taxon>
        <taxon>Hymenoptera</taxon>
        <taxon>Apocrita</taxon>
        <taxon>Aculeata</taxon>
        <taxon>Formicoidea</taxon>
        <taxon>Formicidae</taxon>
        <taxon>Formicinae</taxon>
        <taxon>Lasius</taxon>
        <taxon>Lasius</taxon>
    </lineage>
</organism>
<gene>
    <name evidence="7" type="ORF">RF55_11493</name>
</gene>
<keyword evidence="7" id="KW-0406">Ion transport</keyword>
<dbReference type="GO" id="GO:0030322">
    <property type="term" value="P:stabilization of membrane potential"/>
    <property type="evidence" value="ECO:0007669"/>
    <property type="project" value="TreeGrafter"/>
</dbReference>
<dbReference type="GO" id="GO:0022841">
    <property type="term" value="F:potassium ion leak channel activity"/>
    <property type="evidence" value="ECO:0007669"/>
    <property type="project" value="TreeGrafter"/>
</dbReference>
<name>A0A0J7KFF9_LASNI</name>
<dbReference type="EMBL" id="LBMM01008362">
    <property type="protein sequence ID" value="KMQ88941.1"/>
    <property type="molecule type" value="Genomic_DNA"/>
</dbReference>
<protein>
    <submittedName>
        <fullName evidence="7">Potassium channel subfamily k member 18-like protein</fullName>
    </submittedName>
</protein>
<feature type="region of interest" description="Disordered" evidence="5">
    <location>
        <begin position="1"/>
        <end position="32"/>
    </location>
</feature>
<accession>A0A0J7KFF9</accession>
<keyword evidence="4 6" id="KW-0472">Membrane</keyword>
<sequence>METDKQPSRSSGSNRSCQRGSYRGRSGRRRKRRRKPWGERIIDWTRSLVAFLFSNVGIVCLVVGYTIAGAFLFAHIEGRITSDVADDVIRLRNLTAATLWELTSKENVFSEKLWKAKVRDILENYQKRVVSAIKNGYDGVEENKWTFAGAFLYSLTVITTI</sequence>
<evidence type="ECO:0000313" key="8">
    <source>
        <dbReference type="Proteomes" id="UP000036403"/>
    </source>
</evidence>
<keyword evidence="7" id="KW-0813">Transport</keyword>
<keyword evidence="3 6" id="KW-1133">Transmembrane helix</keyword>
<evidence type="ECO:0000256" key="2">
    <source>
        <dbReference type="ARBA" id="ARBA00022692"/>
    </source>
</evidence>
<dbReference type="STRING" id="67767.A0A0J7KFF9"/>
<dbReference type="GO" id="GO:0015271">
    <property type="term" value="F:outward rectifier potassium channel activity"/>
    <property type="evidence" value="ECO:0007669"/>
    <property type="project" value="TreeGrafter"/>
</dbReference>
<dbReference type="PaxDb" id="67767-A0A0J7KFF9"/>
<comment type="caution">
    <text evidence="7">The sequence shown here is derived from an EMBL/GenBank/DDBJ whole genome shotgun (WGS) entry which is preliminary data.</text>
</comment>
<keyword evidence="8" id="KW-1185">Reference proteome</keyword>
<feature type="compositionally biased region" description="Low complexity" evidence="5">
    <location>
        <begin position="15"/>
        <end position="24"/>
    </location>
</feature>
<reference evidence="7 8" key="1">
    <citation type="submission" date="2015-04" db="EMBL/GenBank/DDBJ databases">
        <title>Lasius niger genome sequencing.</title>
        <authorList>
            <person name="Konorov E.A."/>
            <person name="Nikitin M.A."/>
            <person name="Kirill M.V."/>
            <person name="Chang P."/>
        </authorList>
    </citation>
    <scope>NUCLEOTIDE SEQUENCE [LARGE SCALE GENOMIC DNA]</scope>
    <source>
        <tissue evidence="7">Whole</tissue>
    </source>
</reference>
<dbReference type="OrthoDB" id="297496at2759"/>
<dbReference type="Gene3D" id="1.10.287.70">
    <property type="match status" value="1"/>
</dbReference>
<keyword evidence="7" id="KW-0407">Ion channel</keyword>
<dbReference type="PANTHER" id="PTHR11003">
    <property type="entry name" value="POTASSIUM CHANNEL, SUBFAMILY K"/>
    <property type="match status" value="1"/>
</dbReference>
<comment type="subcellular location">
    <subcellularLocation>
        <location evidence="1">Membrane</location>
        <topology evidence="1">Multi-pass membrane protein</topology>
    </subcellularLocation>
</comment>
<dbReference type="InterPro" id="IPR003280">
    <property type="entry name" value="2pore_dom_K_chnl"/>
</dbReference>
<feature type="non-terminal residue" evidence="7">
    <location>
        <position position="161"/>
    </location>
</feature>
<evidence type="ECO:0000313" key="7">
    <source>
        <dbReference type="EMBL" id="KMQ88941.1"/>
    </source>
</evidence>
<evidence type="ECO:0000256" key="5">
    <source>
        <dbReference type="SAM" id="MobiDB-lite"/>
    </source>
</evidence>
<evidence type="ECO:0000256" key="1">
    <source>
        <dbReference type="ARBA" id="ARBA00004141"/>
    </source>
</evidence>
<proteinExistence type="predicted"/>
<keyword evidence="2 6" id="KW-0812">Transmembrane</keyword>
<dbReference type="AlphaFoldDB" id="A0A0J7KFF9"/>
<dbReference type="GO" id="GO:0005886">
    <property type="term" value="C:plasma membrane"/>
    <property type="evidence" value="ECO:0007669"/>
    <property type="project" value="TreeGrafter"/>
</dbReference>
<feature type="transmembrane region" description="Helical" evidence="6">
    <location>
        <begin position="48"/>
        <end position="74"/>
    </location>
</feature>
<evidence type="ECO:0000256" key="6">
    <source>
        <dbReference type="SAM" id="Phobius"/>
    </source>
</evidence>
<dbReference type="SUPFAM" id="SSF81324">
    <property type="entry name" value="Voltage-gated potassium channels"/>
    <property type="match status" value="1"/>
</dbReference>
<dbReference type="PANTHER" id="PTHR11003:SF352">
    <property type="entry name" value="BCDNA.GH04802-RELATED"/>
    <property type="match status" value="1"/>
</dbReference>
<evidence type="ECO:0000256" key="3">
    <source>
        <dbReference type="ARBA" id="ARBA00022989"/>
    </source>
</evidence>
<dbReference type="Proteomes" id="UP000036403">
    <property type="component" value="Unassembled WGS sequence"/>
</dbReference>
<evidence type="ECO:0000256" key="4">
    <source>
        <dbReference type="ARBA" id="ARBA00023136"/>
    </source>
</evidence>